<gene>
    <name evidence="1" type="ORF">NM688_g4623</name>
</gene>
<evidence type="ECO:0000313" key="2">
    <source>
        <dbReference type="Proteomes" id="UP001148662"/>
    </source>
</evidence>
<accession>A0ACC1T240</accession>
<keyword evidence="2" id="KW-1185">Reference proteome</keyword>
<evidence type="ECO:0000313" key="1">
    <source>
        <dbReference type="EMBL" id="KAJ3551574.1"/>
    </source>
</evidence>
<proteinExistence type="predicted"/>
<protein>
    <submittedName>
        <fullName evidence="1">Uncharacterized protein</fullName>
    </submittedName>
</protein>
<dbReference type="EMBL" id="JANHOG010000782">
    <property type="protein sequence ID" value="KAJ3551574.1"/>
    <property type="molecule type" value="Genomic_DNA"/>
</dbReference>
<dbReference type="Proteomes" id="UP001148662">
    <property type="component" value="Unassembled WGS sequence"/>
</dbReference>
<organism evidence="1 2">
    <name type="scientific">Phlebia brevispora</name>
    <dbReference type="NCBI Taxonomy" id="194682"/>
    <lineage>
        <taxon>Eukaryota</taxon>
        <taxon>Fungi</taxon>
        <taxon>Dikarya</taxon>
        <taxon>Basidiomycota</taxon>
        <taxon>Agaricomycotina</taxon>
        <taxon>Agaricomycetes</taxon>
        <taxon>Polyporales</taxon>
        <taxon>Meruliaceae</taxon>
        <taxon>Phlebia</taxon>
    </lineage>
</organism>
<name>A0ACC1T240_9APHY</name>
<comment type="caution">
    <text evidence="1">The sequence shown here is derived from an EMBL/GenBank/DDBJ whole genome shotgun (WGS) entry which is preliminary data.</text>
</comment>
<reference evidence="1" key="1">
    <citation type="submission" date="2022-07" db="EMBL/GenBank/DDBJ databases">
        <title>Genome Sequence of Phlebia brevispora.</title>
        <authorList>
            <person name="Buettner E."/>
        </authorList>
    </citation>
    <scope>NUCLEOTIDE SEQUENCE</scope>
    <source>
        <strain evidence="1">MPL23</strain>
    </source>
</reference>
<sequence length="2149" mass="235961">MLSESDDGEKENQVLNDSPDGMSLASNSVHGRESESDDGRDADVEAEDGSSVASEERAAEESVHANGGDGREDDGERDEDEDEEDEDEEPALKYERLGGQVHDLLQKDAASAIAYSSQRLALGTHAGIVHVLDLAGERLKSVKPHSASIIDICFDETADFIGTASMDGQVVIYSLSTPEVYSFDKKRPMRTITLEPQFAKRSTRAFVCGGMAGNLTLYEKGWLGHKETVLQSGEGPIWQVRWRDRLIAWANDLGVKVYDTTSSMRIAFIDRPPESPRADLFKCTLYWQDDSTLLIAWADQIRVARIRERTRSPTTGTGNLAPLNVEITAVFQLDCMIAGIVPHPMPQSAISAPDIPPPSKATVAPPKSLTAFLILAYTPPDTSFLSGNEVPLSREEAARKAAERPELRIINRAGEELAADALSITNFEKWGCNDYVLVDIPSDTASGANSYIVLSPKDIVVVRPRDWRDHVAWLVDRQRYEEALEELERRSTGSDKEANTVDAVEIGQKYIEHLVHEGDFAKAARLCPKVCGQDAKRWEDWIFVFVQKHHLQAIIPFVPTESPTLGHLVYEMILAYFLSHDRQALLNTIKSWPTGIYDIPAVIVAVQAEMERLPSSSDSSVTTPDTVILMECLAELYTANRQPGKALPYFLRLRRPNVFDLIRDNNLFTAVQDQALLLVEFDHELMEKRKQAGEEIGAGQSAAIALLVDHIHSIPIGRVVQQLQVRPYYLYLYLDALFAKDPHLTSEYADTQVQLYAEYATRRLIDFLRASNYYNLEKAYNVCNERDLVPEMVFLLGRMGNNKKALYLIIERLGDVSRAIEFAKEQHDDDLWEDLLKYSETRPAFIRGLLENVGAEIDPIRLIRRIRNGLEIPGLKGALIKILHDFNLQASLLEGCQTILYGDCAELASNLHRDQTSGFLLNGKATCPICSEPLLETSQSLLLLFLCRHVVHGRCANKGSGELLPNHTDVGLARSGISGRIALTAMVAEVDGKTAPPPGDNRHTERMTAQIEGDNSVGGVTAASCVAAAARSGRERGCHITEDKSTSPSKFNPSSGSWYGGCLCNVDAVGNDLGTCSPGNFSRTHSLLDMAAQNSLRVLALTARPPSQGRAIALLHRSLRPNERPSEFERSPQTSGTSLEHRVDVFGVRRGPEQRQTAHLCDVDSPPHSLPVELYDRIIDFVAADPTRGHALQAVQVTSFSGYDRLDEVLRSNPGLATYIHVLNFEIGIFGVSLLDHSRDLPLSLLTRLPFLHSVKYYSALTAQTPSLRAQIAKLPHINTVNTFSINVCVFQKFSDMIMLLACFPSLKSLRLNEVFFLDRNYRSCIADARYGCPLPLVHLHIESLHEAPAIFGWLVETESISTISTLSVGLDRCEHLKDLDDFLHVCGESIKHISFRSRSMLDNKYRCLNLDSNTNLHSLTFRILFLSDIQALPSLLSTVRSDFLTKITIRLFSRSGTPSVKEVLRDLEPVDCSSLDDLLTSPQFASLRSVVIDFACAIHAVEIRPLLMRHMPRLHARGHIVNFDINVRRVYQYGNEDNYRDTVASHSSLVQISHATRGARAQNTNLPSISPHGDGAILARTGDKVPIHSAGSRVVAHGIWYLGHPGLAGFSSSSPTSPCEVESNMTVKLKRDEEVLAGLGYKQEFKRAFTPLEVFGIGFSIIGLLPSIASTVGFALPNGGAVSLVWGWAVVAIFVMFIGFALGELSSAAPTSGGLYYWTFKYASPNSRNFLSWIVGYSNTMGNIAGVASITWGCAVQLMAAVSIGSNLTFSPTTGQTYAVYVALLVLAGVVASAATNLVARLQGLYVVLNVLLCLGIIIGLPASTPHDFRNSASYAFGNFTNLNGWKSGFAFILGFLAPLWTIGGFDGPIHISEEASNAATAVPWAIVSAIGVSGILGFAINIALAFNMGTNIENIMSSPIDQPMATIFFNSFGTNGTLAVWSVVVLIQFMMGTSALTSCSRQTFAFSRDGGLPFSRVLYRINGYTKTPVNCVWAAVFVSLLLGLLAFAGASAINAIFSLAVTGQYVAFTMPIICRFLGGTPWRPGPFYLGRLSAISSLIAVLWMIFSITIVMFPTTPNTTPQEMNYTCVVAGGWIVLCIIYYYIPRYGGVHWFKGPLANIELDSSVENSNAIVESYDGEKGESISQE</sequence>